<proteinExistence type="inferred from homology"/>
<dbReference type="InterPro" id="IPR036390">
    <property type="entry name" value="WH_DNA-bd_sf"/>
</dbReference>
<dbReference type="SUPFAM" id="SSF46785">
    <property type="entry name" value="Winged helix' DNA-binding domain"/>
    <property type="match status" value="1"/>
</dbReference>
<dbReference type="InterPro" id="IPR037402">
    <property type="entry name" value="YidZ_PBP2"/>
</dbReference>
<dbReference type="InterPro" id="IPR036388">
    <property type="entry name" value="WH-like_DNA-bd_sf"/>
</dbReference>
<dbReference type="CDD" id="cd08417">
    <property type="entry name" value="PBP2_Nitroaromatics_like"/>
    <property type="match status" value="1"/>
</dbReference>
<comment type="similarity">
    <text evidence="1">Belongs to the LysR transcriptional regulatory family.</text>
</comment>
<dbReference type="PROSITE" id="PS50931">
    <property type="entry name" value="HTH_LYSR"/>
    <property type="match status" value="1"/>
</dbReference>
<keyword evidence="3" id="KW-0238">DNA-binding</keyword>
<dbReference type="Pfam" id="PF00126">
    <property type="entry name" value="HTH_1"/>
    <property type="match status" value="1"/>
</dbReference>
<keyword evidence="2" id="KW-0805">Transcription regulation</keyword>
<evidence type="ECO:0000313" key="6">
    <source>
        <dbReference type="EMBL" id="MFD1195507.1"/>
    </source>
</evidence>
<dbReference type="PANTHER" id="PTHR30118:SF15">
    <property type="entry name" value="TRANSCRIPTIONAL REGULATORY PROTEIN"/>
    <property type="match status" value="1"/>
</dbReference>
<evidence type="ECO:0000259" key="5">
    <source>
        <dbReference type="PROSITE" id="PS50931"/>
    </source>
</evidence>
<keyword evidence="7" id="KW-1185">Reference proteome</keyword>
<dbReference type="InterPro" id="IPR005119">
    <property type="entry name" value="LysR_subst-bd"/>
</dbReference>
<sequence>MATPKDSDPMSVDFAALRVLRLVHDHGSFSRTAEALGVNQSSVSYTVDRLRRAFGDPLFVRQGAGIVPTDRCEEIVREAARMLDEFMALTTPRAFDPARAAATVTLSCNYYERATLVPLLVRRLRALAPGLKVQVITSTVRGREQLSRGESDLLIGPVQIGDAGFFGRRLLGDHYVCVMAPGNPLGDSPLDRDRFAAAPQVVVTYGGNWRSRYLLEMEAAGLVPNMVLELPSPATLKAILPGTDLIATVPLRTARSFGAGLRIVDCPFPAPFAIDLYWTARTHHSPMHRWLRGLIGQIASEIEAEAPSVP</sequence>
<dbReference type="SUPFAM" id="SSF53850">
    <property type="entry name" value="Periplasmic binding protein-like II"/>
    <property type="match status" value="1"/>
</dbReference>
<dbReference type="Gene3D" id="1.10.10.10">
    <property type="entry name" value="Winged helix-like DNA-binding domain superfamily/Winged helix DNA-binding domain"/>
    <property type="match status" value="1"/>
</dbReference>
<dbReference type="Pfam" id="PF03466">
    <property type="entry name" value="LysR_substrate"/>
    <property type="match status" value="1"/>
</dbReference>
<evidence type="ECO:0000256" key="2">
    <source>
        <dbReference type="ARBA" id="ARBA00023015"/>
    </source>
</evidence>
<reference evidence="7" key="1">
    <citation type="journal article" date="2019" name="Int. J. Syst. Evol. Microbiol.">
        <title>The Global Catalogue of Microorganisms (GCM) 10K type strain sequencing project: providing services to taxonomists for standard genome sequencing and annotation.</title>
        <authorList>
            <consortium name="The Broad Institute Genomics Platform"/>
            <consortium name="The Broad Institute Genome Sequencing Center for Infectious Disease"/>
            <person name="Wu L."/>
            <person name="Ma J."/>
        </authorList>
    </citation>
    <scope>NUCLEOTIDE SEQUENCE [LARGE SCALE GENOMIC DNA]</scope>
    <source>
        <strain evidence="7">CCUG 55328</strain>
    </source>
</reference>
<evidence type="ECO:0000256" key="3">
    <source>
        <dbReference type="ARBA" id="ARBA00023125"/>
    </source>
</evidence>
<dbReference type="RefSeq" id="WP_380792307.1">
    <property type="nucleotide sequence ID" value="NZ_JBHTKR010000005.1"/>
</dbReference>
<evidence type="ECO:0000256" key="1">
    <source>
        <dbReference type="ARBA" id="ARBA00009437"/>
    </source>
</evidence>
<keyword evidence="4" id="KW-0804">Transcription</keyword>
<dbReference type="InterPro" id="IPR000847">
    <property type="entry name" value="LysR_HTH_N"/>
</dbReference>
<dbReference type="Proteomes" id="UP001597151">
    <property type="component" value="Unassembled WGS sequence"/>
</dbReference>
<dbReference type="PANTHER" id="PTHR30118">
    <property type="entry name" value="HTH-TYPE TRANSCRIPTIONAL REGULATOR LEUO-RELATED"/>
    <property type="match status" value="1"/>
</dbReference>
<dbReference type="Gene3D" id="3.40.190.10">
    <property type="entry name" value="Periplasmic binding protein-like II"/>
    <property type="match status" value="2"/>
</dbReference>
<dbReference type="PRINTS" id="PR00039">
    <property type="entry name" value="HTHLYSR"/>
</dbReference>
<feature type="domain" description="HTH lysR-type" evidence="5">
    <location>
        <begin position="12"/>
        <end position="69"/>
    </location>
</feature>
<dbReference type="InterPro" id="IPR050389">
    <property type="entry name" value="LysR-type_TF"/>
</dbReference>
<evidence type="ECO:0000313" key="7">
    <source>
        <dbReference type="Proteomes" id="UP001597151"/>
    </source>
</evidence>
<accession>A0ABW3THN3</accession>
<name>A0ABW3THN3_9RHOB</name>
<dbReference type="EMBL" id="JBHTKR010000005">
    <property type="protein sequence ID" value="MFD1195507.1"/>
    <property type="molecule type" value="Genomic_DNA"/>
</dbReference>
<gene>
    <name evidence="6" type="ORF">ACFQ3C_12610</name>
</gene>
<organism evidence="6 7">
    <name type="scientific">Seohaeicola saemankumensis</name>
    <dbReference type="NCBI Taxonomy" id="481181"/>
    <lineage>
        <taxon>Bacteria</taxon>
        <taxon>Pseudomonadati</taxon>
        <taxon>Pseudomonadota</taxon>
        <taxon>Alphaproteobacteria</taxon>
        <taxon>Rhodobacterales</taxon>
        <taxon>Roseobacteraceae</taxon>
        <taxon>Seohaeicola</taxon>
    </lineage>
</organism>
<comment type="caution">
    <text evidence="6">The sequence shown here is derived from an EMBL/GenBank/DDBJ whole genome shotgun (WGS) entry which is preliminary data.</text>
</comment>
<protein>
    <submittedName>
        <fullName evidence="6">LysR family transcriptional regulator</fullName>
    </submittedName>
</protein>
<evidence type="ECO:0000256" key="4">
    <source>
        <dbReference type="ARBA" id="ARBA00023163"/>
    </source>
</evidence>